<dbReference type="EMBL" id="MCFJ01000004">
    <property type="protein sequence ID" value="ORY67367.1"/>
    <property type="molecule type" value="Genomic_DNA"/>
</dbReference>
<feature type="region of interest" description="Disordered" evidence="5">
    <location>
        <begin position="46"/>
        <end position="65"/>
    </location>
</feature>
<dbReference type="PANTHER" id="PTHR14742:SF0">
    <property type="entry name" value="RIBONUCLEASE P PROTEIN SUBUNIT P21"/>
    <property type="match status" value="1"/>
</dbReference>
<gene>
    <name evidence="6" type="ORF">BCR38DRAFT_156260</name>
</gene>
<evidence type="ECO:0000313" key="6">
    <source>
        <dbReference type="EMBL" id="ORY67367.1"/>
    </source>
</evidence>
<dbReference type="Proteomes" id="UP000193689">
    <property type="component" value="Unassembled WGS sequence"/>
</dbReference>
<dbReference type="GO" id="GO:0005655">
    <property type="term" value="C:nucleolar ribonuclease P complex"/>
    <property type="evidence" value="ECO:0007669"/>
    <property type="project" value="TreeGrafter"/>
</dbReference>
<dbReference type="GeneID" id="63769961"/>
<evidence type="ECO:0000256" key="5">
    <source>
        <dbReference type="SAM" id="MobiDB-lite"/>
    </source>
</evidence>
<name>A0A1Y2E7F5_9PEZI</name>
<organism evidence="6 7">
    <name type="scientific">Pseudomassariella vexata</name>
    <dbReference type="NCBI Taxonomy" id="1141098"/>
    <lineage>
        <taxon>Eukaryota</taxon>
        <taxon>Fungi</taxon>
        <taxon>Dikarya</taxon>
        <taxon>Ascomycota</taxon>
        <taxon>Pezizomycotina</taxon>
        <taxon>Sordariomycetes</taxon>
        <taxon>Xylariomycetidae</taxon>
        <taxon>Amphisphaeriales</taxon>
        <taxon>Pseudomassariaceae</taxon>
        <taxon>Pseudomassariella</taxon>
    </lineage>
</organism>
<evidence type="ECO:0000256" key="2">
    <source>
        <dbReference type="ARBA" id="ARBA00022723"/>
    </source>
</evidence>
<dbReference type="GO" id="GO:0008033">
    <property type="term" value="P:tRNA processing"/>
    <property type="evidence" value="ECO:0007669"/>
    <property type="project" value="UniProtKB-KW"/>
</dbReference>
<dbReference type="AlphaFoldDB" id="A0A1Y2E7F5"/>
<dbReference type="Pfam" id="PF04032">
    <property type="entry name" value="Rpr2"/>
    <property type="match status" value="1"/>
</dbReference>
<reference evidence="6 7" key="1">
    <citation type="submission" date="2016-07" db="EMBL/GenBank/DDBJ databases">
        <title>Pervasive Adenine N6-methylation of Active Genes in Fungi.</title>
        <authorList>
            <consortium name="DOE Joint Genome Institute"/>
            <person name="Mondo S.J."/>
            <person name="Dannebaum R.O."/>
            <person name="Kuo R.C."/>
            <person name="Labutti K."/>
            <person name="Haridas S."/>
            <person name="Kuo A."/>
            <person name="Salamov A."/>
            <person name="Ahrendt S.R."/>
            <person name="Lipzen A."/>
            <person name="Sullivan W."/>
            <person name="Andreopoulos W.B."/>
            <person name="Clum A."/>
            <person name="Lindquist E."/>
            <person name="Daum C."/>
            <person name="Ramamoorthy G.K."/>
            <person name="Gryganskyi A."/>
            <person name="Culley D."/>
            <person name="Magnuson J.K."/>
            <person name="James T.Y."/>
            <person name="O'Malley M.A."/>
            <person name="Stajich J.E."/>
            <person name="Spatafora J.W."/>
            <person name="Visel A."/>
            <person name="Grigoriev I.V."/>
        </authorList>
    </citation>
    <scope>NUCLEOTIDE SEQUENCE [LARGE SCALE GENOMIC DNA]</scope>
    <source>
        <strain evidence="6 7">CBS 129021</strain>
    </source>
</reference>
<evidence type="ECO:0000256" key="4">
    <source>
        <dbReference type="ARBA" id="ARBA00038402"/>
    </source>
</evidence>
<feature type="compositionally biased region" description="Polar residues" evidence="5">
    <location>
        <begin position="187"/>
        <end position="198"/>
    </location>
</feature>
<keyword evidence="3" id="KW-0862">Zinc</keyword>
<evidence type="ECO:0000256" key="3">
    <source>
        <dbReference type="ARBA" id="ARBA00022833"/>
    </source>
</evidence>
<dbReference type="PANTHER" id="PTHR14742">
    <property type="entry name" value="RIBONUCLEASE P SUBUNIT P21"/>
    <property type="match status" value="1"/>
</dbReference>
<keyword evidence="1" id="KW-0819">tRNA processing</keyword>
<keyword evidence="7" id="KW-1185">Reference proteome</keyword>
<protein>
    <submittedName>
        <fullName evidence="6">RNAse P Rpr2/Rpp21/SNM1 subunit domain-containing protein</fullName>
    </submittedName>
</protein>
<comment type="caution">
    <text evidence="6">The sequence shown here is derived from an EMBL/GenBank/DDBJ whole genome shotgun (WGS) entry which is preliminary data.</text>
</comment>
<sequence length="198" mass="21823">MAKQKGSGSVQNRPIYSRLSYLYQAAAHLGSASNDQKIDATTKQALEDGAHSTASQTQKSESHVKQAMARNLLKELRAISHKTQIRISPAIKHTICKSCDTLLVEGDTCTSTVENKSKGGKKPWADVLVVKCKTCGGVKRFPVQAPRQKRRPHREAKAQEEQHQTMVQGENLEAMVQDKQPRAMVQGEQTQAMDTNDG</sequence>
<accession>A0A1Y2E7F5</accession>
<dbReference type="OrthoDB" id="128536at2759"/>
<dbReference type="STRING" id="1141098.A0A1Y2E7F5"/>
<proteinExistence type="inferred from homology"/>
<dbReference type="InParanoid" id="A0A1Y2E7F5"/>
<evidence type="ECO:0000313" key="7">
    <source>
        <dbReference type="Proteomes" id="UP000193689"/>
    </source>
</evidence>
<comment type="similarity">
    <text evidence="4">Belongs to the eukaryotic/archaeal RNase P protein component 4 family.</text>
</comment>
<keyword evidence="2" id="KW-0479">Metal-binding</keyword>
<dbReference type="Gene3D" id="6.20.50.20">
    <property type="match status" value="1"/>
</dbReference>
<dbReference type="GO" id="GO:0046872">
    <property type="term" value="F:metal ion binding"/>
    <property type="evidence" value="ECO:0007669"/>
    <property type="project" value="UniProtKB-KW"/>
</dbReference>
<evidence type="ECO:0000256" key="1">
    <source>
        <dbReference type="ARBA" id="ARBA00022694"/>
    </source>
</evidence>
<feature type="region of interest" description="Disordered" evidence="5">
    <location>
        <begin position="144"/>
        <end position="198"/>
    </location>
</feature>
<dbReference type="InterPro" id="IPR007175">
    <property type="entry name" value="Rpr2/Snm1/Rpp21"/>
</dbReference>
<dbReference type="RefSeq" id="XP_040717991.1">
    <property type="nucleotide sequence ID" value="XM_040853749.1"/>
</dbReference>